<dbReference type="AlphaFoldDB" id="A0A1X6MJ00"/>
<proteinExistence type="predicted"/>
<organism evidence="2 3">
    <name type="scientific">Postia placenta MAD-698-R-SB12</name>
    <dbReference type="NCBI Taxonomy" id="670580"/>
    <lineage>
        <taxon>Eukaryota</taxon>
        <taxon>Fungi</taxon>
        <taxon>Dikarya</taxon>
        <taxon>Basidiomycota</taxon>
        <taxon>Agaricomycotina</taxon>
        <taxon>Agaricomycetes</taxon>
        <taxon>Polyporales</taxon>
        <taxon>Adustoporiaceae</taxon>
        <taxon>Rhodonia</taxon>
    </lineage>
</organism>
<feature type="compositionally biased region" description="Low complexity" evidence="1">
    <location>
        <begin position="69"/>
        <end position="80"/>
    </location>
</feature>
<sequence length="109" mass="11869">SFEHFVFSDLPEGPLGYQTPVLPEVSCDYERVYIPTPNPPRSLRATPSSAPSRVAPSVNVPSPSPTSPPSGEASGSAQGESTERRRPRNYGERAFQSAFAAALRPRRER</sequence>
<dbReference type="GeneID" id="36322976"/>
<dbReference type="EMBL" id="KZ110652">
    <property type="protein sequence ID" value="OSX56023.1"/>
    <property type="molecule type" value="Genomic_DNA"/>
</dbReference>
<feature type="region of interest" description="Disordered" evidence="1">
    <location>
        <begin position="1"/>
        <end position="20"/>
    </location>
</feature>
<protein>
    <submittedName>
        <fullName evidence="2">Uncharacterized protein</fullName>
    </submittedName>
</protein>
<gene>
    <name evidence="2" type="ORF">POSPLADRAFT_1042061</name>
</gene>
<evidence type="ECO:0000313" key="3">
    <source>
        <dbReference type="Proteomes" id="UP000194127"/>
    </source>
</evidence>
<evidence type="ECO:0000256" key="1">
    <source>
        <dbReference type="SAM" id="MobiDB-lite"/>
    </source>
</evidence>
<feature type="compositionally biased region" description="Low complexity" evidence="1">
    <location>
        <begin position="45"/>
        <end position="61"/>
    </location>
</feature>
<feature type="region of interest" description="Disordered" evidence="1">
    <location>
        <begin position="34"/>
        <end position="109"/>
    </location>
</feature>
<dbReference type="Proteomes" id="UP000194127">
    <property type="component" value="Unassembled WGS sequence"/>
</dbReference>
<reference evidence="2 3" key="1">
    <citation type="submission" date="2017-04" db="EMBL/GenBank/DDBJ databases">
        <title>Genome Sequence of the Model Brown-Rot Fungus Postia placenta SB12.</title>
        <authorList>
            <consortium name="DOE Joint Genome Institute"/>
            <person name="Gaskell J."/>
            <person name="Kersten P."/>
            <person name="Larrondo L.F."/>
            <person name="Canessa P."/>
            <person name="Martinez D."/>
            <person name="Hibbett D."/>
            <person name="Schmoll M."/>
            <person name="Kubicek C.P."/>
            <person name="Martinez A.T."/>
            <person name="Yadav J."/>
            <person name="Master E."/>
            <person name="Magnuson J.K."/>
            <person name="James T."/>
            <person name="Yaver D."/>
            <person name="Berka R."/>
            <person name="Labutti K."/>
            <person name="Lipzen A."/>
            <person name="Aerts A."/>
            <person name="Barry K."/>
            <person name="Henrissat B."/>
            <person name="Blanchette R."/>
            <person name="Grigoriev I."/>
            <person name="Cullen D."/>
        </authorList>
    </citation>
    <scope>NUCLEOTIDE SEQUENCE [LARGE SCALE GENOMIC DNA]</scope>
    <source>
        <strain evidence="2 3">MAD-698-R-SB12</strain>
    </source>
</reference>
<accession>A0A1X6MJ00</accession>
<name>A0A1X6MJ00_9APHY</name>
<evidence type="ECO:0000313" key="2">
    <source>
        <dbReference type="EMBL" id="OSX56023.1"/>
    </source>
</evidence>
<dbReference type="RefSeq" id="XP_024332817.1">
    <property type="nucleotide sequence ID" value="XM_024478026.1"/>
</dbReference>
<keyword evidence="3" id="KW-1185">Reference proteome</keyword>
<dbReference type="OrthoDB" id="2806377at2759"/>
<feature type="non-terminal residue" evidence="2">
    <location>
        <position position="1"/>
    </location>
</feature>